<proteinExistence type="predicted"/>
<dbReference type="Gramene" id="Mp2g20290.1">
    <property type="protein sequence ID" value="Mp2g20290.1.cds1"/>
    <property type="gene ID" value="Mp2g20290"/>
</dbReference>
<sequence>MASVELSTPLLLHFMAGFSRRYELSLISRQRSASSEFLFHRPRSPPLAILSHDPPFKARALAVAGRGPRP</sequence>
<evidence type="ECO:0000313" key="1">
    <source>
        <dbReference type="EMBL" id="PTQ37732.1"/>
    </source>
</evidence>
<protein>
    <submittedName>
        <fullName evidence="1">Uncharacterized protein</fullName>
    </submittedName>
</protein>
<keyword evidence="2" id="KW-1185">Reference proteome</keyword>
<dbReference type="Proteomes" id="UP000244005">
    <property type="component" value="Unassembled WGS sequence"/>
</dbReference>
<organism evidence="1 2">
    <name type="scientific">Marchantia polymorpha</name>
    <name type="common">Common liverwort</name>
    <name type="synonym">Marchantia aquatica</name>
    <dbReference type="NCBI Taxonomy" id="3197"/>
    <lineage>
        <taxon>Eukaryota</taxon>
        <taxon>Viridiplantae</taxon>
        <taxon>Streptophyta</taxon>
        <taxon>Embryophyta</taxon>
        <taxon>Marchantiophyta</taxon>
        <taxon>Marchantiopsida</taxon>
        <taxon>Marchantiidae</taxon>
        <taxon>Marchantiales</taxon>
        <taxon>Marchantiaceae</taxon>
        <taxon>Marchantia</taxon>
    </lineage>
</organism>
<name>A0A2R6WV51_MARPO</name>
<dbReference type="EMBL" id="KZ772727">
    <property type="protein sequence ID" value="PTQ37732.1"/>
    <property type="molecule type" value="Genomic_DNA"/>
</dbReference>
<evidence type="ECO:0000313" key="2">
    <source>
        <dbReference type="Proteomes" id="UP000244005"/>
    </source>
</evidence>
<reference evidence="2" key="1">
    <citation type="journal article" date="2017" name="Cell">
        <title>Insights into land plant evolution garnered from the Marchantia polymorpha genome.</title>
        <authorList>
            <person name="Bowman J.L."/>
            <person name="Kohchi T."/>
            <person name="Yamato K.T."/>
            <person name="Jenkins J."/>
            <person name="Shu S."/>
            <person name="Ishizaki K."/>
            <person name="Yamaoka S."/>
            <person name="Nishihama R."/>
            <person name="Nakamura Y."/>
            <person name="Berger F."/>
            <person name="Adam C."/>
            <person name="Aki S.S."/>
            <person name="Althoff F."/>
            <person name="Araki T."/>
            <person name="Arteaga-Vazquez M.A."/>
            <person name="Balasubrmanian S."/>
            <person name="Barry K."/>
            <person name="Bauer D."/>
            <person name="Boehm C.R."/>
            <person name="Briginshaw L."/>
            <person name="Caballero-Perez J."/>
            <person name="Catarino B."/>
            <person name="Chen F."/>
            <person name="Chiyoda S."/>
            <person name="Chovatia M."/>
            <person name="Davies K.M."/>
            <person name="Delmans M."/>
            <person name="Demura T."/>
            <person name="Dierschke T."/>
            <person name="Dolan L."/>
            <person name="Dorantes-Acosta A.E."/>
            <person name="Eklund D.M."/>
            <person name="Florent S.N."/>
            <person name="Flores-Sandoval E."/>
            <person name="Fujiyama A."/>
            <person name="Fukuzawa H."/>
            <person name="Galik B."/>
            <person name="Grimanelli D."/>
            <person name="Grimwood J."/>
            <person name="Grossniklaus U."/>
            <person name="Hamada T."/>
            <person name="Haseloff J."/>
            <person name="Hetherington A.J."/>
            <person name="Higo A."/>
            <person name="Hirakawa Y."/>
            <person name="Hundley H.N."/>
            <person name="Ikeda Y."/>
            <person name="Inoue K."/>
            <person name="Inoue S.I."/>
            <person name="Ishida S."/>
            <person name="Jia Q."/>
            <person name="Kakita M."/>
            <person name="Kanazawa T."/>
            <person name="Kawai Y."/>
            <person name="Kawashima T."/>
            <person name="Kennedy M."/>
            <person name="Kinose K."/>
            <person name="Kinoshita T."/>
            <person name="Kohara Y."/>
            <person name="Koide E."/>
            <person name="Komatsu K."/>
            <person name="Kopischke S."/>
            <person name="Kubo M."/>
            <person name="Kyozuka J."/>
            <person name="Lagercrantz U."/>
            <person name="Lin S.S."/>
            <person name="Lindquist E."/>
            <person name="Lipzen A.M."/>
            <person name="Lu C.W."/>
            <person name="De Luna E."/>
            <person name="Martienssen R.A."/>
            <person name="Minamino N."/>
            <person name="Mizutani M."/>
            <person name="Mizutani M."/>
            <person name="Mochizuki N."/>
            <person name="Monte I."/>
            <person name="Mosher R."/>
            <person name="Nagasaki H."/>
            <person name="Nakagami H."/>
            <person name="Naramoto S."/>
            <person name="Nishitani K."/>
            <person name="Ohtani M."/>
            <person name="Okamoto T."/>
            <person name="Okumura M."/>
            <person name="Phillips J."/>
            <person name="Pollak B."/>
            <person name="Reinders A."/>
            <person name="Rovekamp M."/>
            <person name="Sano R."/>
            <person name="Sawa S."/>
            <person name="Schmid M.W."/>
            <person name="Shirakawa M."/>
            <person name="Solano R."/>
            <person name="Spunde A."/>
            <person name="Suetsugu N."/>
            <person name="Sugano S."/>
            <person name="Sugiyama A."/>
            <person name="Sun R."/>
            <person name="Suzuki Y."/>
            <person name="Takenaka M."/>
            <person name="Takezawa D."/>
            <person name="Tomogane H."/>
            <person name="Tsuzuki M."/>
            <person name="Ueda T."/>
            <person name="Umeda M."/>
            <person name="Ward J.M."/>
            <person name="Watanabe Y."/>
            <person name="Yazaki K."/>
            <person name="Yokoyama R."/>
            <person name="Yoshitake Y."/>
            <person name="Yotsui I."/>
            <person name="Zachgo S."/>
            <person name="Schmutz J."/>
        </authorList>
    </citation>
    <scope>NUCLEOTIDE SEQUENCE [LARGE SCALE GENOMIC DNA]</scope>
    <source>
        <strain evidence="2">Tak-1</strain>
    </source>
</reference>
<gene>
    <name evidence="1" type="ORF">MARPO_0055s0020</name>
</gene>
<accession>A0A2R6WV51</accession>
<dbReference type="AlphaFoldDB" id="A0A2R6WV51"/>